<accession>A0A139L3K7</accession>
<evidence type="ECO:0000313" key="2">
    <source>
        <dbReference type="Proteomes" id="UP000070319"/>
    </source>
</evidence>
<organism evidence="1">
    <name type="scientific">Bacteroides intestinalis</name>
    <dbReference type="NCBI Taxonomy" id="329854"/>
    <lineage>
        <taxon>Bacteria</taxon>
        <taxon>Pseudomonadati</taxon>
        <taxon>Bacteroidota</taxon>
        <taxon>Bacteroidia</taxon>
        <taxon>Bacteroidales</taxon>
        <taxon>Bacteroidaceae</taxon>
        <taxon>Bacteroides</taxon>
    </lineage>
</organism>
<name>A0A139L3K7_9BACE</name>
<evidence type="ECO:0000313" key="1">
    <source>
        <dbReference type="EMBL" id="KXT46044.1"/>
    </source>
</evidence>
<evidence type="ECO:0008006" key="3">
    <source>
        <dbReference type="Google" id="ProtNLM"/>
    </source>
</evidence>
<dbReference type="PROSITE" id="PS51257">
    <property type="entry name" value="PROKAR_LIPOPROTEIN"/>
    <property type="match status" value="1"/>
</dbReference>
<proteinExistence type="predicted"/>
<dbReference type="InterPro" id="IPR025049">
    <property type="entry name" value="Mfa-like_1"/>
</dbReference>
<dbReference type="Pfam" id="PF13149">
    <property type="entry name" value="Mfa_like_1"/>
    <property type="match status" value="1"/>
</dbReference>
<dbReference type="PATRIC" id="fig|329854.7.peg.3299"/>
<comment type="caution">
    <text evidence="1">The sequence shown here is derived from an EMBL/GenBank/DDBJ whole genome shotgun (WGS) entry which is preliminary data.</text>
</comment>
<reference evidence="1 2" key="1">
    <citation type="submission" date="2016-02" db="EMBL/GenBank/DDBJ databases">
        <authorList>
            <person name="Wen L."/>
            <person name="He K."/>
            <person name="Yang H."/>
        </authorList>
    </citation>
    <scope>NUCLEOTIDE SEQUENCE [LARGE SCALE GENOMIC DNA]</scope>
    <source>
        <strain evidence="1 2">KLE1704</strain>
    </source>
</reference>
<protein>
    <recommendedName>
        <fullName evidence="3">Fimbrillin family protein</fullName>
    </recommendedName>
</protein>
<dbReference type="EMBL" id="LTDF01000129">
    <property type="protein sequence ID" value="KXT46044.1"/>
    <property type="molecule type" value="Genomic_DNA"/>
</dbReference>
<dbReference type="RefSeq" id="WP_061437073.1">
    <property type="nucleotide sequence ID" value="NZ_KQ968722.1"/>
</dbReference>
<gene>
    <name evidence="1" type="ORF">HMPREF2531_03230</name>
</gene>
<dbReference type="Proteomes" id="UP000070319">
    <property type="component" value="Unassembled WGS sequence"/>
</dbReference>
<sequence length="364" mass="41608">MMNNKTQYILIALCSVLGACSSEEVPVTIPQQDTETMTFSVAMNGDNSDEVNVVPYFKKGDQIRLYNPVSYSTPDFTDYSPTAYIYECDSARTALDEEYPYKFIPFNSKGFKWKNLNPTSIYYMFEAAYFPGNKYFNEVPSDQSTEENFKNADLLLTHHRQLISEQDTTVKLKFHHAFAMVQVKVKLPVSEFPDQGMFPENALKGVYMRAMLRNYEVDYSGVIDNDALRTVRVPKNDEALPVNNPKRKNIQMYCSSRTAPTPETDNTGKEVIYQGYIFQGIVPEQNFLNEGNDFLYFQVKRHDAEEVLYKFKTETLTLKSSHILNLTLSIDSNTLEIIVLTAEVKPWNTATVDDMEIGPVTPTN</sequence>
<dbReference type="AlphaFoldDB" id="A0A139L3K7"/>
<dbReference type="CDD" id="cd13120">
    <property type="entry name" value="BF2867_like_N"/>
    <property type="match status" value="1"/>
</dbReference>